<dbReference type="SUPFAM" id="SSF51735">
    <property type="entry name" value="NAD(P)-binding Rossmann-fold domains"/>
    <property type="match status" value="1"/>
</dbReference>
<evidence type="ECO:0000256" key="1">
    <source>
        <dbReference type="ARBA" id="ARBA00022857"/>
    </source>
</evidence>
<evidence type="ECO:0000256" key="2">
    <source>
        <dbReference type="ARBA" id="ARBA00023002"/>
    </source>
</evidence>
<dbReference type="InParanoid" id="A0A4R6QSN4"/>
<dbReference type="Proteomes" id="UP000295361">
    <property type="component" value="Unassembled WGS sequence"/>
</dbReference>
<dbReference type="InterPro" id="IPR020843">
    <property type="entry name" value="ER"/>
</dbReference>
<dbReference type="InterPro" id="IPR013149">
    <property type="entry name" value="ADH-like_C"/>
</dbReference>
<reference evidence="4 5" key="1">
    <citation type="submission" date="2019-03" db="EMBL/GenBank/DDBJ databases">
        <title>Genomic Encyclopedia of Type Strains, Phase IV (KMG-IV): sequencing the most valuable type-strain genomes for metagenomic binning, comparative biology and taxonomic classification.</title>
        <authorList>
            <person name="Goeker M."/>
        </authorList>
    </citation>
    <scope>NUCLEOTIDE SEQUENCE [LARGE SCALE GENOMIC DNA]</scope>
    <source>
        <strain evidence="4 5">DSM 16998</strain>
    </source>
</reference>
<dbReference type="InterPro" id="IPR011032">
    <property type="entry name" value="GroES-like_sf"/>
</dbReference>
<sequence>MKSYSLRVEGTQVLVQLADVPMPEAGPGQLLLKMHAAGLNRGEFIPGGLIKGGAAKPAGIEGSGEIVALGAGVTGLTIGQRVMGRCPGAFSEFAVMDAREALPVPAGLAMEAAAAVPLTLLVVHDMLVLQGRLQSGEWLLVTGVSSGVGVASLQAAKALGAKVIGTSGSPEKLARLQALGLDVAINTRSPDFAAQVLEATGGQGVNLVVNTVGGSVFAECLRCMAFEGRLATVGYVDHQLKAEIDIQALHVKRLTLFGVSNKMRSADQRAAGLPAFKVDLLPAIADGRIRPLVDRVFPFDELAAAQAHMETNQHLGKIVLKISD</sequence>
<name>A0A4R6QSN4_9BURK</name>
<dbReference type="RefSeq" id="WP_133698987.1">
    <property type="nucleotide sequence ID" value="NZ_SNXS01000001.1"/>
</dbReference>
<dbReference type="PANTHER" id="PTHR48106">
    <property type="entry name" value="QUINONE OXIDOREDUCTASE PIG3-RELATED"/>
    <property type="match status" value="1"/>
</dbReference>
<dbReference type="GO" id="GO:0070402">
    <property type="term" value="F:NADPH binding"/>
    <property type="evidence" value="ECO:0007669"/>
    <property type="project" value="TreeGrafter"/>
</dbReference>
<comment type="caution">
    <text evidence="4">The sequence shown here is derived from an EMBL/GenBank/DDBJ whole genome shotgun (WGS) entry which is preliminary data.</text>
</comment>
<dbReference type="Pfam" id="PF00107">
    <property type="entry name" value="ADH_zinc_N"/>
    <property type="match status" value="1"/>
</dbReference>
<evidence type="ECO:0000259" key="3">
    <source>
        <dbReference type="SMART" id="SM00829"/>
    </source>
</evidence>
<keyword evidence="5" id="KW-1185">Reference proteome</keyword>
<dbReference type="InterPro" id="IPR036291">
    <property type="entry name" value="NAD(P)-bd_dom_sf"/>
</dbReference>
<evidence type="ECO:0000313" key="4">
    <source>
        <dbReference type="EMBL" id="TDP74351.1"/>
    </source>
</evidence>
<dbReference type="InterPro" id="IPR013154">
    <property type="entry name" value="ADH-like_N"/>
</dbReference>
<gene>
    <name evidence="4" type="ORF">DES47_101408</name>
</gene>
<keyword evidence="1" id="KW-0521">NADP</keyword>
<dbReference type="OrthoDB" id="4190732at2"/>
<dbReference type="Pfam" id="PF08240">
    <property type="entry name" value="ADH_N"/>
    <property type="match status" value="1"/>
</dbReference>
<dbReference type="Gene3D" id="3.40.50.720">
    <property type="entry name" value="NAD(P)-binding Rossmann-like Domain"/>
    <property type="match status" value="1"/>
</dbReference>
<dbReference type="SMART" id="SM00829">
    <property type="entry name" value="PKS_ER"/>
    <property type="match status" value="1"/>
</dbReference>
<dbReference type="GO" id="GO:0016651">
    <property type="term" value="F:oxidoreductase activity, acting on NAD(P)H"/>
    <property type="evidence" value="ECO:0007669"/>
    <property type="project" value="TreeGrafter"/>
</dbReference>
<organism evidence="4 5">
    <name type="scientific">Roseateles toxinivorans</name>
    <dbReference type="NCBI Taxonomy" id="270368"/>
    <lineage>
        <taxon>Bacteria</taxon>
        <taxon>Pseudomonadati</taxon>
        <taxon>Pseudomonadota</taxon>
        <taxon>Betaproteobacteria</taxon>
        <taxon>Burkholderiales</taxon>
        <taxon>Sphaerotilaceae</taxon>
        <taxon>Roseateles</taxon>
    </lineage>
</organism>
<protein>
    <submittedName>
        <fullName evidence="4">NADPH:quinone reductase-like Zn-dependent oxidoreductase</fullName>
    </submittedName>
</protein>
<dbReference type="AlphaFoldDB" id="A0A4R6QSN4"/>
<feature type="domain" description="Enoyl reductase (ER)" evidence="3">
    <location>
        <begin position="10"/>
        <end position="320"/>
    </location>
</feature>
<dbReference type="SUPFAM" id="SSF50129">
    <property type="entry name" value="GroES-like"/>
    <property type="match status" value="1"/>
</dbReference>
<evidence type="ECO:0000313" key="5">
    <source>
        <dbReference type="Proteomes" id="UP000295361"/>
    </source>
</evidence>
<proteinExistence type="predicted"/>
<accession>A0A4R6QSN4</accession>
<dbReference type="Gene3D" id="3.90.180.10">
    <property type="entry name" value="Medium-chain alcohol dehydrogenases, catalytic domain"/>
    <property type="match status" value="1"/>
</dbReference>
<dbReference type="EMBL" id="SNXS01000001">
    <property type="protein sequence ID" value="TDP74351.1"/>
    <property type="molecule type" value="Genomic_DNA"/>
</dbReference>
<dbReference type="PANTHER" id="PTHR48106:SF18">
    <property type="entry name" value="QUINONE OXIDOREDUCTASE PIG3"/>
    <property type="match status" value="1"/>
</dbReference>
<keyword evidence="2" id="KW-0560">Oxidoreductase</keyword>